<dbReference type="SUPFAM" id="SSF51735">
    <property type="entry name" value="NAD(P)-binding Rossmann-fold domains"/>
    <property type="match status" value="1"/>
</dbReference>
<dbReference type="Pfam" id="PF13561">
    <property type="entry name" value="adh_short_C2"/>
    <property type="match status" value="1"/>
</dbReference>
<gene>
    <name evidence="6" type="ORF">CAOG_000881</name>
</gene>
<dbReference type="PROSITE" id="PS00061">
    <property type="entry name" value="ADH_SHORT"/>
    <property type="match status" value="1"/>
</dbReference>
<evidence type="ECO:0000256" key="4">
    <source>
        <dbReference type="ARBA" id="ARBA00023002"/>
    </source>
</evidence>
<keyword evidence="4" id="KW-0560">Oxidoreductase</keyword>
<keyword evidence="7" id="KW-1185">Reference proteome</keyword>
<protein>
    <submittedName>
        <fullName evidence="6">Dicarbonyl/L-xylulose reductase</fullName>
    </submittedName>
</protein>
<dbReference type="InterPro" id="IPR002347">
    <property type="entry name" value="SDR_fam"/>
</dbReference>
<accession>A0A0D2X0P2</accession>
<dbReference type="InterPro" id="IPR051737">
    <property type="entry name" value="L-xylulose/Carbonyl_redctase"/>
</dbReference>
<reference evidence="7" key="1">
    <citation type="submission" date="2011-02" db="EMBL/GenBank/DDBJ databases">
        <title>The Genome Sequence of Capsaspora owczarzaki ATCC 30864.</title>
        <authorList>
            <person name="Russ C."/>
            <person name="Cuomo C."/>
            <person name="Burger G."/>
            <person name="Gray M.W."/>
            <person name="Holland P.W.H."/>
            <person name="King N."/>
            <person name="Lang F.B.F."/>
            <person name="Roger A.J."/>
            <person name="Ruiz-Trillo I."/>
            <person name="Young S.K."/>
            <person name="Zeng Q."/>
            <person name="Gargeya S."/>
            <person name="Alvarado L."/>
            <person name="Berlin A."/>
            <person name="Chapman S.B."/>
            <person name="Chen Z."/>
            <person name="Freedman E."/>
            <person name="Gellesch M."/>
            <person name="Goldberg J."/>
            <person name="Griggs A."/>
            <person name="Gujja S."/>
            <person name="Heilman E."/>
            <person name="Heiman D."/>
            <person name="Howarth C."/>
            <person name="Mehta T."/>
            <person name="Neiman D."/>
            <person name="Pearson M."/>
            <person name="Roberts A."/>
            <person name="Saif S."/>
            <person name="Shea T."/>
            <person name="Shenoy N."/>
            <person name="Sisk P."/>
            <person name="Stolte C."/>
            <person name="Sykes S."/>
            <person name="White J."/>
            <person name="Yandava C."/>
            <person name="Haas B."/>
            <person name="Nusbaum C."/>
            <person name="Birren B."/>
        </authorList>
    </citation>
    <scope>NUCLEOTIDE SEQUENCE</scope>
    <source>
        <strain evidence="7">ATCC 30864</strain>
    </source>
</reference>
<dbReference type="InParanoid" id="A0A0D2X0P2"/>
<dbReference type="Gene3D" id="3.40.50.720">
    <property type="entry name" value="NAD(P)-binding Rossmann-like Domain"/>
    <property type="match status" value="1"/>
</dbReference>
<organism evidence="6 7">
    <name type="scientific">Capsaspora owczarzaki (strain ATCC 30864)</name>
    <dbReference type="NCBI Taxonomy" id="595528"/>
    <lineage>
        <taxon>Eukaryota</taxon>
        <taxon>Filasterea</taxon>
        <taxon>Capsaspora</taxon>
    </lineage>
</organism>
<dbReference type="PRINTS" id="PR00080">
    <property type="entry name" value="SDRFAMILY"/>
</dbReference>
<dbReference type="OrthoDB" id="1393670at2759"/>
<dbReference type="PANTHER" id="PTHR44252">
    <property type="entry name" value="D-ERYTHRULOSE REDUCTASE"/>
    <property type="match status" value="1"/>
</dbReference>
<dbReference type="OMA" id="EYACTWS"/>
<evidence type="ECO:0000256" key="2">
    <source>
        <dbReference type="ARBA" id="ARBA00011881"/>
    </source>
</evidence>
<evidence type="ECO:0000259" key="5">
    <source>
        <dbReference type="SMART" id="SM00822"/>
    </source>
</evidence>
<comment type="subunit">
    <text evidence="2">Homotetramer.</text>
</comment>
<feature type="domain" description="Ketoreductase" evidence="5">
    <location>
        <begin position="9"/>
        <end position="195"/>
    </location>
</feature>
<dbReference type="EMBL" id="KE346360">
    <property type="protein sequence ID" value="KJE89404.1"/>
    <property type="molecule type" value="Genomic_DNA"/>
</dbReference>
<dbReference type="AlphaFoldDB" id="A0A0D2X0P2"/>
<sequence length="245" mass="25871">MATFHFENKRALVTGAGKGIGRDVVIALVAAGATVTAVSRTEADLTLLKQQFPAIRTVCVNIADAAQVQAALQNVGPIDLLVNCAGVAMNEPFLSTTLERFDATLDTNVRAAFVVSQLVARGMVERKTGGSIVNVSSVASTLALVDHTSYCVSKGALDQLTRMMALELGPHKIRTNSVNPTVVMTEMGRANWSDPAKAGPVLARIPLGKFPEVPHVVNAILYFLSDASDMINGTFLPIDGGLLID</sequence>
<name>A0A0D2X0P2_CAPO3</name>
<dbReference type="GO" id="GO:0005997">
    <property type="term" value="P:xylulose metabolic process"/>
    <property type="evidence" value="ECO:0007669"/>
    <property type="project" value="TreeGrafter"/>
</dbReference>
<proteinExistence type="inferred from homology"/>
<evidence type="ECO:0000313" key="7">
    <source>
        <dbReference type="Proteomes" id="UP000008743"/>
    </source>
</evidence>
<evidence type="ECO:0000313" key="6">
    <source>
        <dbReference type="EMBL" id="KJE89404.1"/>
    </source>
</evidence>
<dbReference type="InterPro" id="IPR020904">
    <property type="entry name" value="Sc_DH/Rdtase_CS"/>
</dbReference>
<dbReference type="RefSeq" id="XP_004365752.1">
    <property type="nucleotide sequence ID" value="XM_004365695.2"/>
</dbReference>
<dbReference type="InterPro" id="IPR057326">
    <property type="entry name" value="KR_dom"/>
</dbReference>
<evidence type="ECO:0000256" key="1">
    <source>
        <dbReference type="ARBA" id="ARBA00006484"/>
    </source>
</evidence>
<dbReference type="SMART" id="SM00822">
    <property type="entry name" value="PKS_KR"/>
    <property type="match status" value="1"/>
</dbReference>
<dbReference type="GO" id="GO:0006006">
    <property type="term" value="P:glucose metabolic process"/>
    <property type="evidence" value="ECO:0007669"/>
    <property type="project" value="TreeGrafter"/>
</dbReference>
<comment type="similarity">
    <text evidence="1">Belongs to the short-chain dehydrogenases/reductases (SDR) family.</text>
</comment>
<dbReference type="STRING" id="595528.A0A0D2X0P2"/>
<dbReference type="PhylomeDB" id="A0A0D2X0P2"/>
<evidence type="ECO:0000256" key="3">
    <source>
        <dbReference type="ARBA" id="ARBA00022857"/>
    </source>
</evidence>
<dbReference type="PANTHER" id="PTHR44252:SF3">
    <property type="entry name" value="D-ERYTHRULOSE REDUCTASE-RELATED"/>
    <property type="match status" value="1"/>
</dbReference>
<dbReference type="GO" id="GO:0050038">
    <property type="term" value="F:L-xylulose reductase (NADPH) activity"/>
    <property type="evidence" value="ECO:0007669"/>
    <property type="project" value="TreeGrafter"/>
</dbReference>
<dbReference type="InterPro" id="IPR036291">
    <property type="entry name" value="NAD(P)-bd_dom_sf"/>
</dbReference>
<dbReference type="eggNOG" id="KOG1207">
    <property type="taxonomic scope" value="Eukaryota"/>
</dbReference>
<dbReference type="PRINTS" id="PR00081">
    <property type="entry name" value="GDHRDH"/>
</dbReference>
<keyword evidence="3" id="KW-0521">NADP</keyword>
<dbReference type="FunFam" id="3.40.50.720:FF:000214">
    <property type="entry name" value="L-xylulose reductase"/>
    <property type="match status" value="1"/>
</dbReference>
<dbReference type="Proteomes" id="UP000008743">
    <property type="component" value="Unassembled WGS sequence"/>
</dbReference>
<dbReference type="GO" id="GO:0004090">
    <property type="term" value="F:carbonyl reductase (NADPH) activity"/>
    <property type="evidence" value="ECO:0007669"/>
    <property type="project" value="TreeGrafter"/>
</dbReference>